<feature type="transmembrane region" description="Helical" evidence="1">
    <location>
        <begin position="142"/>
        <end position="165"/>
    </location>
</feature>
<dbReference type="RefSeq" id="WP_119950773.1">
    <property type="nucleotide sequence ID" value="NZ_QZEZ01000005.1"/>
</dbReference>
<feature type="transmembrane region" description="Helical" evidence="1">
    <location>
        <begin position="240"/>
        <end position="259"/>
    </location>
</feature>
<dbReference type="Proteomes" id="UP000265614">
    <property type="component" value="Unassembled WGS sequence"/>
</dbReference>
<proteinExistence type="predicted"/>
<keyword evidence="1" id="KW-0472">Membrane</keyword>
<sequence>MLLAHGVGSRQDLPLPFSFTLVGAALALVVSFVALGTLWREPRLGGERAGRPLPRLQRFVDAPATRAALRVLGVVVAAYVLLAAFLGPDLATNPTAGVVYVLLWVGIVPLSLLLGPVWRLVNPLRGVHAAVAALLRIDRRHGVLDLPAGAGYWPAAAGLLAFTWMELVAPDRATLPVLRTAILLYAGLHLLAAVVWGSRWFDRGDAFEVWSDLVGRLAPLGRRADGTLVLRNPLDGMATLRPAPGLVAVVAVMLGSTGFDSLGSTPTWFRAVQSSDVPPVLAGTLGLLGVIAVVLAALVLCTRVAGAVGGGEVGPRRAPGEFAHTIVPIAVGYVVAHYYSLLVLEGQRTLVQLSDPLVQGSDWLGLGGRAVDSSLVTPSGVAALQVVAVVTGHVLGVVLAHDRAVRLFPRRAVAGQLPLLVLMVAYTVGGLLLLFAG</sequence>
<keyword evidence="1" id="KW-1133">Transmembrane helix</keyword>
<evidence type="ECO:0000256" key="1">
    <source>
        <dbReference type="SAM" id="Phobius"/>
    </source>
</evidence>
<gene>
    <name evidence="2" type="ORF">D5H78_12250</name>
</gene>
<feature type="transmembrane region" description="Helical" evidence="1">
    <location>
        <begin position="17"/>
        <end position="39"/>
    </location>
</feature>
<feature type="transmembrane region" description="Helical" evidence="1">
    <location>
        <begin position="279"/>
        <end position="301"/>
    </location>
</feature>
<feature type="transmembrane region" description="Helical" evidence="1">
    <location>
        <begin position="412"/>
        <end position="436"/>
    </location>
</feature>
<protein>
    <recommendedName>
        <fullName evidence="4">Fenitrothion hydrolase</fullName>
    </recommendedName>
</protein>
<dbReference type="OrthoDB" id="8168962at2"/>
<feature type="transmembrane region" description="Helical" evidence="1">
    <location>
        <begin position="322"/>
        <end position="341"/>
    </location>
</feature>
<keyword evidence="1" id="KW-0812">Transmembrane</keyword>
<reference evidence="2 3" key="1">
    <citation type="submission" date="2018-09" db="EMBL/GenBank/DDBJ databases">
        <title>YIM 75000 draft genome.</title>
        <authorList>
            <person name="Tang S."/>
            <person name="Feng Y."/>
        </authorList>
    </citation>
    <scope>NUCLEOTIDE SEQUENCE [LARGE SCALE GENOMIC DNA]</scope>
    <source>
        <strain evidence="2 3">YIM 75000</strain>
    </source>
</reference>
<feature type="transmembrane region" description="Helical" evidence="1">
    <location>
        <begin position="98"/>
        <end position="121"/>
    </location>
</feature>
<evidence type="ECO:0000313" key="2">
    <source>
        <dbReference type="EMBL" id="RJK95420.1"/>
    </source>
</evidence>
<keyword evidence="3" id="KW-1185">Reference proteome</keyword>
<feature type="transmembrane region" description="Helical" evidence="1">
    <location>
        <begin position="177"/>
        <end position="196"/>
    </location>
</feature>
<accession>A0A3A3YV70</accession>
<feature type="transmembrane region" description="Helical" evidence="1">
    <location>
        <begin position="382"/>
        <end position="400"/>
    </location>
</feature>
<evidence type="ECO:0000313" key="3">
    <source>
        <dbReference type="Proteomes" id="UP000265614"/>
    </source>
</evidence>
<comment type="caution">
    <text evidence="2">The sequence shown here is derived from an EMBL/GenBank/DDBJ whole genome shotgun (WGS) entry which is preliminary data.</text>
</comment>
<evidence type="ECO:0008006" key="4">
    <source>
        <dbReference type="Google" id="ProtNLM"/>
    </source>
</evidence>
<feature type="transmembrane region" description="Helical" evidence="1">
    <location>
        <begin position="67"/>
        <end position="86"/>
    </location>
</feature>
<dbReference type="AlphaFoldDB" id="A0A3A3YV70"/>
<dbReference type="EMBL" id="QZEZ01000005">
    <property type="protein sequence ID" value="RJK95420.1"/>
    <property type="molecule type" value="Genomic_DNA"/>
</dbReference>
<organism evidence="2 3">
    <name type="scientific">Vallicoccus soli</name>
    <dbReference type="NCBI Taxonomy" id="2339232"/>
    <lineage>
        <taxon>Bacteria</taxon>
        <taxon>Bacillati</taxon>
        <taxon>Actinomycetota</taxon>
        <taxon>Actinomycetes</taxon>
        <taxon>Motilibacterales</taxon>
        <taxon>Vallicoccaceae</taxon>
        <taxon>Vallicoccus</taxon>
    </lineage>
</organism>
<name>A0A3A3YV70_9ACTN</name>